<dbReference type="AlphaFoldDB" id="A0A845QUZ6"/>
<dbReference type="RefSeq" id="WP_160196358.1">
    <property type="nucleotide sequence ID" value="NZ_QXXA01000004.1"/>
</dbReference>
<evidence type="ECO:0000313" key="1">
    <source>
        <dbReference type="EMBL" id="NBI05870.1"/>
    </source>
</evidence>
<dbReference type="EMBL" id="QXXA01000004">
    <property type="protein sequence ID" value="NBI05870.1"/>
    <property type="molecule type" value="Genomic_DNA"/>
</dbReference>
<organism evidence="1 2">
    <name type="scientific">Senegalia massiliensis</name>
    <dbReference type="NCBI Taxonomy" id="1720316"/>
    <lineage>
        <taxon>Bacteria</taxon>
        <taxon>Bacillati</taxon>
        <taxon>Bacillota</taxon>
        <taxon>Clostridia</taxon>
        <taxon>Eubacteriales</taxon>
        <taxon>Clostridiaceae</taxon>
        <taxon>Senegalia</taxon>
    </lineage>
</organism>
<gene>
    <name evidence="1" type="ORF">D3Z33_03240</name>
</gene>
<keyword evidence="2" id="KW-1185">Reference proteome</keyword>
<dbReference type="Proteomes" id="UP000467132">
    <property type="component" value="Unassembled WGS sequence"/>
</dbReference>
<evidence type="ECO:0000313" key="2">
    <source>
        <dbReference type="Proteomes" id="UP000467132"/>
    </source>
</evidence>
<comment type="caution">
    <text evidence="1">The sequence shown here is derived from an EMBL/GenBank/DDBJ whole genome shotgun (WGS) entry which is preliminary data.</text>
</comment>
<protein>
    <submittedName>
        <fullName evidence="1">Uncharacterized protein</fullName>
    </submittedName>
</protein>
<name>A0A845QUZ6_9CLOT</name>
<sequence length="126" mass="14502">MNTKKYIITLLLLIIFLNGCNLANNNLISKISNENIKAVLFEREGGATTSKSYQISLLKENEELKNHMKGNIFSASNIWNLDIKWQNSNLLIISFSTNGDSDIYQKVEEFKIDNKVIKINYKEKQN</sequence>
<reference evidence="1 2" key="1">
    <citation type="submission" date="2018-08" db="EMBL/GenBank/DDBJ databases">
        <title>Murine metabolic-syndrome-specific gut microbial biobank.</title>
        <authorList>
            <person name="Liu C."/>
        </authorList>
    </citation>
    <scope>NUCLEOTIDE SEQUENCE [LARGE SCALE GENOMIC DNA]</scope>
    <source>
        <strain evidence="1 2">583</strain>
    </source>
</reference>
<accession>A0A845QUZ6</accession>
<proteinExistence type="predicted"/>